<dbReference type="PANTHER" id="PTHR44591">
    <property type="entry name" value="STRESS RESPONSE REGULATOR PROTEIN 1"/>
    <property type="match status" value="1"/>
</dbReference>
<dbReference type="eggNOG" id="COG0784">
    <property type="taxonomic scope" value="Bacteria"/>
</dbReference>
<feature type="domain" description="Response regulatory" evidence="3">
    <location>
        <begin position="6"/>
        <end position="117"/>
    </location>
</feature>
<evidence type="ECO:0000256" key="2">
    <source>
        <dbReference type="PROSITE-ProRule" id="PRU00169"/>
    </source>
</evidence>
<evidence type="ECO:0000256" key="1">
    <source>
        <dbReference type="ARBA" id="ARBA00022553"/>
    </source>
</evidence>
<dbReference type="GO" id="GO:0000160">
    <property type="term" value="P:phosphorelay signal transduction system"/>
    <property type="evidence" value="ECO:0007669"/>
    <property type="project" value="InterPro"/>
</dbReference>
<organism evidence="4 5">
    <name type="scientific">Asaia bogorensis</name>
    <dbReference type="NCBI Taxonomy" id="91915"/>
    <lineage>
        <taxon>Bacteria</taxon>
        <taxon>Pseudomonadati</taxon>
        <taxon>Pseudomonadota</taxon>
        <taxon>Alphaproteobacteria</taxon>
        <taxon>Acetobacterales</taxon>
        <taxon>Acetobacteraceae</taxon>
        <taxon>Asaia</taxon>
    </lineage>
</organism>
<feature type="modified residue" description="4-aspartylphosphate" evidence="2">
    <location>
        <position position="56"/>
    </location>
</feature>
<sequence>MSLPPTILVVEDDFLIRSCLIEFLEDSDVHVLEADTCESARRLIDSDQPLDVMIMDISLPDGSGADLGQESRVKRPDLPIIYTTGHGVQVDQNSRLDRVMTKPYQLDAILSVVQELVPES</sequence>
<dbReference type="SMART" id="SM00448">
    <property type="entry name" value="REC"/>
    <property type="match status" value="1"/>
</dbReference>
<proteinExistence type="predicted"/>
<gene>
    <name evidence="4" type="ORF">ASAP_0083</name>
</gene>
<dbReference type="Proteomes" id="UP000027583">
    <property type="component" value="Unassembled WGS sequence"/>
</dbReference>
<protein>
    <submittedName>
        <fullName evidence="4">Two-component trancriptional regulator</fullName>
    </submittedName>
</protein>
<keyword evidence="1 2" id="KW-0597">Phosphoprotein</keyword>
<comment type="caution">
    <text evidence="4">The sequence shown here is derived from an EMBL/GenBank/DDBJ whole genome shotgun (WGS) entry which is preliminary data.</text>
</comment>
<name>A0A060QBR8_9PROT</name>
<dbReference type="PROSITE" id="PS50110">
    <property type="entry name" value="RESPONSE_REGULATORY"/>
    <property type="match status" value="1"/>
</dbReference>
<dbReference type="AlphaFoldDB" id="A0A060QBR8"/>
<reference evidence="4 5" key="1">
    <citation type="journal article" date="2014" name="Genome Biol. Evol.">
        <title>Acetic acid bacteria genomes reveal functional traits for adaptation to life in insect guts.</title>
        <authorList>
            <person name="Chouaia B."/>
            <person name="Gaiarsa S."/>
            <person name="Crotti E."/>
            <person name="Comandatore F."/>
            <person name="Degli Esposti M."/>
            <person name="Ricci I."/>
            <person name="Alma A."/>
            <person name="Favia G."/>
            <person name="Bandi C."/>
            <person name="Daffonchio D."/>
        </authorList>
    </citation>
    <scope>NUCLEOTIDE SEQUENCE [LARGE SCALE GENOMIC DNA]</scope>
    <source>
        <strain evidence="4 5">SF2.1</strain>
    </source>
</reference>
<dbReference type="EMBL" id="CBLX010000003">
    <property type="protein sequence ID" value="CDG38128.1"/>
    <property type="molecule type" value="Genomic_DNA"/>
</dbReference>
<reference evidence="4 5" key="2">
    <citation type="journal article" date="2014" name="PLoS ONE">
        <title>Evolution of mitochondria reconstructed from the energy metabolism of living bacteria.</title>
        <authorList>
            <person name="Degli Esposti M."/>
            <person name="Chouaia B."/>
            <person name="Comandatore F."/>
            <person name="Crotti E."/>
            <person name="Sassera D."/>
            <person name="Lievens P.M."/>
            <person name="Daffonchio D."/>
            <person name="Bandi C."/>
        </authorList>
    </citation>
    <scope>NUCLEOTIDE SEQUENCE [LARGE SCALE GENOMIC DNA]</scope>
    <source>
        <strain evidence="4 5">SF2.1</strain>
    </source>
</reference>
<evidence type="ECO:0000313" key="4">
    <source>
        <dbReference type="EMBL" id="CDG38128.1"/>
    </source>
</evidence>
<dbReference type="Pfam" id="PF00072">
    <property type="entry name" value="Response_reg"/>
    <property type="match status" value="1"/>
</dbReference>
<dbReference type="InterPro" id="IPR050595">
    <property type="entry name" value="Bact_response_regulator"/>
</dbReference>
<dbReference type="InterPro" id="IPR011006">
    <property type="entry name" value="CheY-like_superfamily"/>
</dbReference>
<dbReference type="RefSeq" id="WP_023978711.1">
    <property type="nucleotide sequence ID" value="NZ_CBLX010000003.1"/>
</dbReference>
<accession>A0A060QBR8</accession>
<evidence type="ECO:0000313" key="5">
    <source>
        <dbReference type="Proteomes" id="UP000027583"/>
    </source>
</evidence>
<dbReference type="Gene3D" id="3.40.50.2300">
    <property type="match status" value="1"/>
</dbReference>
<evidence type="ECO:0000259" key="3">
    <source>
        <dbReference type="PROSITE" id="PS50110"/>
    </source>
</evidence>
<dbReference type="PANTHER" id="PTHR44591:SF3">
    <property type="entry name" value="RESPONSE REGULATORY DOMAIN-CONTAINING PROTEIN"/>
    <property type="match status" value="1"/>
</dbReference>
<dbReference type="InterPro" id="IPR001789">
    <property type="entry name" value="Sig_transdc_resp-reg_receiver"/>
</dbReference>
<dbReference type="SUPFAM" id="SSF52172">
    <property type="entry name" value="CheY-like"/>
    <property type="match status" value="1"/>
</dbReference>